<comment type="caution">
    <text evidence="4">The sequence shown here is derived from an EMBL/GenBank/DDBJ whole genome shotgun (WGS) entry which is preliminary data.</text>
</comment>
<evidence type="ECO:0000256" key="1">
    <source>
        <dbReference type="ARBA" id="ARBA00007613"/>
    </source>
</evidence>
<dbReference type="Proteomes" id="UP000023435">
    <property type="component" value="Unassembled WGS sequence"/>
</dbReference>
<keyword evidence="5" id="KW-1185">Reference proteome</keyword>
<dbReference type="Gene3D" id="1.20.1600.10">
    <property type="entry name" value="Outer membrane efflux proteins (OEP)"/>
    <property type="match status" value="1"/>
</dbReference>
<dbReference type="GO" id="GO:0015562">
    <property type="term" value="F:efflux transmembrane transporter activity"/>
    <property type="evidence" value="ECO:0007669"/>
    <property type="project" value="InterPro"/>
</dbReference>
<name>A0A108UAF8_9GAMM</name>
<keyword evidence="3" id="KW-0175">Coiled coil</keyword>
<proteinExistence type="inferred from homology"/>
<dbReference type="Pfam" id="PF02321">
    <property type="entry name" value="OEP"/>
    <property type="match status" value="2"/>
</dbReference>
<gene>
    <name evidence="4" type="ORF">AZ78_3072</name>
</gene>
<accession>A0A108UAF8</accession>
<sequence length="484" mass="51552">MSLRLPMPRVAITPMASTRHGALPIASLRIAALALAVSALAACVTVAPPPSTVEPPPAWRDAPGAGIAVQRDWWRGYNDPVLSQLVDTALAGNTDLRLAAARVAEARALLDAQGAAQWPTLDLTASAQRSRSVSAATGRANISDVSQPQFQAAYEVDLWGRLDALTDAARANLLASQTGADSVRLSVAAAVASAYLGLRASDARLEVAQRTLVSREGALKVAQRRFDTGYSSRLELAQAQAEYRATAQVVPQLRLVIRRQEDALSVLLGRAPEAVPRGRALDEIAAPALPAAGVPSQLLRRRPDIAQAEAQIAAADSSLDAARAQLLPSLRLTGSLGSLDSSLLRGDPIRLWSVGGSVLAPLFNHGRLRAQVQAGAARRDQAVLGYQKTVLTAFAEVEDALAAIAQLREQREQAQQQRQALSEALRIAHNRYNEGYASYLEELDAQRNLFNAELTVLQLQGDALTAEVNLYKALGGGWELAAER</sequence>
<keyword evidence="2" id="KW-0812">Transmembrane</keyword>
<comment type="similarity">
    <text evidence="1 2">Belongs to the outer membrane factor (OMF) (TC 1.B.17) family.</text>
</comment>
<dbReference type="InterPro" id="IPR003423">
    <property type="entry name" value="OMP_efflux"/>
</dbReference>
<dbReference type="AlphaFoldDB" id="A0A108UAF8"/>
<protein>
    <submittedName>
        <fullName evidence="4">RND efflux system, outer membrane lipoprotein CmeC</fullName>
    </submittedName>
</protein>
<evidence type="ECO:0000313" key="5">
    <source>
        <dbReference type="Proteomes" id="UP000023435"/>
    </source>
</evidence>
<dbReference type="SUPFAM" id="SSF56954">
    <property type="entry name" value="Outer membrane efflux proteins (OEP)"/>
    <property type="match status" value="1"/>
</dbReference>
<evidence type="ECO:0000256" key="2">
    <source>
        <dbReference type="RuleBase" id="RU362097"/>
    </source>
</evidence>
<comment type="subcellular location">
    <subcellularLocation>
        <location evidence="2">Cell outer membrane</location>
        <topology evidence="2">Lipid-anchor</topology>
    </subcellularLocation>
</comment>
<dbReference type="EMBL" id="JAJA02000001">
    <property type="protein sequence ID" value="KWS05520.1"/>
    <property type="molecule type" value="Genomic_DNA"/>
</dbReference>
<organism evidence="4 5">
    <name type="scientific">Lysobacter capsici AZ78</name>
    <dbReference type="NCBI Taxonomy" id="1444315"/>
    <lineage>
        <taxon>Bacteria</taxon>
        <taxon>Pseudomonadati</taxon>
        <taxon>Pseudomonadota</taxon>
        <taxon>Gammaproteobacteria</taxon>
        <taxon>Lysobacterales</taxon>
        <taxon>Lysobacteraceae</taxon>
        <taxon>Lysobacter</taxon>
    </lineage>
</organism>
<feature type="coiled-coil region" evidence="3">
    <location>
        <begin position="397"/>
        <end position="460"/>
    </location>
</feature>
<evidence type="ECO:0000313" key="4">
    <source>
        <dbReference type="EMBL" id="KWS05520.1"/>
    </source>
</evidence>
<keyword evidence="2" id="KW-0564">Palmitate</keyword>
<dbReference type="GO" id="GO:0009279">
    <property type="term" value="C:cell outer membrane"/>
    <property type="evidence" value="ECO:0007669"/>
    <property type="project" value="UniProtKB-SubCell"/>
</dbReference>
<evidence type="ECO:0000256" key="3">
    <source>
        <dbReference type="SAM" id="Coils"/>
    </source>
</evidence>
<dbReference type="NCBIfam" id="TIGR01845">
    <property type="entry name" value="outer_NodT"/>
    <property type="match status" value="1"/>
</dbReference>
<keyword evidence="2" id="KW-1134">Transmembrane beta strand</keyword>
<dbReference type="Gene3D" id="2.20.200.10">
    <property type="entry name" value="Outer membrane efflux proteins (OEP)"/>
    <property type="match status" value="1"/>
</dbReference>
<keyword evidence="2 4" id="KW-0449">Lipoprotein</keyword>
<keyword evidence="2" id="KW-0472">Membrane</keyword>
<dbReference type="InterPro" id="IPR010131">
    <property type="entry name" value="MdtP/NodT-like"/>
</dbReference>
<dbReference type="PANTHER" id="PTHR30203">
    <property type="entry name" value="OUTER MEMBRANE CATION EFFLUX PROTEIN"/>
    <property type="match status" value="1"/>
</dbReference>
<reference evidence="4 5" key="1">
    <citation type="journal article" date="2014" name="Genome Announc.">
        <title>Draft Genome Sequence of Lysobacter capsici AZ78, a Bacterium Antagonistic to Plant-Pathogenic Oomycetes.</title>
        <authorList>
            <person name="Puopolo G."/>
            <person name="Sonego P."/>
            <person name="Engelen K."/>
            <person name="Pertot I."/>
        </authorList>
    </citation>
    <scope>NUCLEOTIDE SEQUENCE [LARGE SCALE GENOMIC DNA]</scope>
    <source>
        <strain evidence="4 5">AZ78</strain>
    </source>
</reference>